<evidence type="ECO:0000256" key="1">
    <source>
        <dbReference type="SAM" id="MobiDB-lite"/>
    </source>
</evidence>
<keyword evidence="3" id="KW-1185">Reference proteome</keyword>
<protein>
    <submittedName>
        <fullName evidence="2">Uncharacterized protein</fullName>
    </submittedName>
</protein>
<evidence type="ECO:0000313" key="2">
    <source>
        <dbReference type="EMBL" id="RPB03031.1"/>
    </source>
</evidence>
<sequence length="55" mass="6113">MPRPQSRPIADIQRTAKQKQKQGEVHDGRVQKSGSKGMLAGSMRSRLRQSQAGPR</sequence>
<dbReference type="Proteomes" id="UP000276215">
    <property type="component" value="Unassembled WGS sequence"/>
</dbReference>
<gene>
    <name evidence="2" type="ORF">L873DRAFT_1801108</name>
</gene>
<feature type="region of interest" description="Disordered" evidence="1">
    <location>
        <begin position="1"/>
        <end position="55"/>
    </location>
</feature>
<proteinExistence type="predicted"/>
<dbReference type="EMBL" id="ML120364">
    <property type="protein sequence ID" value="RPB03031.1"/>
    <property type="molecule type" value="Genomic_DNA"/>
</dbReference>
<evidence type="ECO:0000313" key="3">
    <source>
        <dbReference type="Proteomes" id="UP000276215"/>
    </source>
</evidence>
<dbReference type="AlphaFoldDB" id="A0A3N4K3Q0"/>
<name>A0A3N4K3Q0_9PEZI</name>
<feature type="non-terminal residue" evidence="2">
    <location>
        <position position="55"/>
    </location>
</feature>
<accession>A0A3N4K3Q0</accession>
<feature type="compositionally biased region" description="Basic and acidic residues" evidence="1">
    <location>
        <begin position="21"/>
        <end position="30"/>
    </location>
</feature>
<reference evidence="2 3" key="1">
    <citation type="journal article" date="2018" name="Nat. Ecol. Evol.">
        <title>Pezizomycetes genomes reveal the molecular basis of ectomycorrhizal truffle lifestyle.</title>
        <authorList>
            <person name="Murat C."/>
            <person name="Payen T."/>
            <person name="Noel B."/>
            <person name="Kuo A."/>
            <person name="Morin E."/>
            <person name="Chen J."/>
            <person name="Kohler A."/>
            <person name="Krizsan K."/>
            <person name="Balestrini R."/>
            <person name="Da Silva C."/>
            <person name="Montanini B."/>
            <person name="Hainaut M."/>
            <person name="Levati E."/>
            <person name="Barry K.W."/>
            <person name="Belfiori B."/>
            <person name="Cichocki N."/>
            <person name="Clum A."/>
            <person name="Dockter R.B."/>
            <person name="Fauchery L."/>
            <person name="Guy J."/>
            <person name="Iotti M."/>
            <person name="Le Tacon F."/>
            <person name="Lindquist E.A."/>
            <person name="Lipzen A."/>
            <person name="Malagnac F."/>
            <person name="Mello A."/>
            <person name="Molinier V."/>
            <person name="Miyauchi S."/>
            <person name="Poulain J."/>
            <person name="Riccioni C."/>
            <person name="Rubini A."/>
            <person name="Sitrit Y."/>
            <person name="Splivallo R."/>
            <person name="Traeger S."/>
            <person name="Wang M."/>
            <person name="Zifcakova L."/>
            <person name="Wipf D."/>
            <person name="Zambonelli A."/>
            <person name="Paolocci F."/>
            <person name="Nowrousian M."/>
            <person name="Ottonello S."/>
            <person name="Baldrian P."/>
            <person name="Spatafora J.W."/>
            <person name="Henrissat B."/>
            <person name="Nagy L.G."/>
            <person name="Aury J.M."/>
            <person name="Wincker P."/>
            <person name="Grigoriev I.V."/>
            <person name="Bonfante P."/>
            <person name="Martin F.M."/>
        </authorList>
    </citation>
    <scope>NUCLEOTIDE SEQUENCE [LARGE SCALE GENOMIC DNA]</scope>
    <source>
        <strain evidence="2 3">120613-1</strain>
    </source>
</reference>
<organism evidence="2 3">
    <name type="scientific">Choiromyces venosus 120613-1</name>
    <dbReference type="NCBI Taxonomy" id="1336337"/>
    <lineage>
        <taxon>Eukaryota</taxon>
        <taxon>Fungi</taxon>
        <taxon>Dikarya</taxon>
        <taxon>Ascomycota</taxon>
        <taxon>Pezizomycotina</taxon>
        <taxon>Pezizomycetes</taxon>
        <taxon>Pezizales</taxon>
        <taxon>Tuberaceae</taxon>
        <taxon>Choiromyces</taxon>
    </lineage>
</organism>